<feature type="region of interest" description="Disordered" evidence="1">
    <location>
        <begin position="78"/>
        <end position="149"/>
    </location>
</feature>
<accession>A0A8S9WNY6</accession>
<dbReference type="AlphaFoldDB" id="A0A8S9WNY6"/>
<dbReference type="OrthoDB" id="10627559at2759"/>
<proteinExistence type="predicted"/>
<sequence>MSPAVTSNVDTLFMGSEALKRMEAFFEQGEMLTADRVSRNGGGVLLREMPPLIGQGPQVILVQPRDLVEGWRHSCTRTETPTLAENEVHLGGDGGSRNPPRLKAKSRSLQSISISPDFSKFLDRPETEERSRGGSRDPRSAPVVDDPDILTELTTRKPSWNFESILKEIEEDSVMVQSGSSSTTMEPCDSLPGPQDGFIEISLQGSDDADCKRPEDRQSSETQEALSRLFDQLLTDIYSHNLQPWCGQPGTPQRRRSDSILPHFNESYLDGHLNRQMSFPGALAERKSRVRLPVRCLSGIDRSSFTSMTTVGPLSYSEDFEETVLCENKLKLLPLSRIQDIRFELESNVSLTGKLLVVELEEKDTLMLEQHGLCEIVTASLQAISNKTRPASTLARCMKPPGRLMENRKVPL</sequence>
<feature type="compositionally biased region" description="Polar residues" evidence="1">
    <location>
        <begin position="107"/>
        <end position="116"/>
    </location>
</feature>
<name>A0A8S9WNY6_APOLU</name>
<dbReference type="Proteomes" id="UP000466442">
    <property type="component" value="Linkage Group LG16"/>
</dbReference>
<evidence type="ECO:0000313" key="2">
    <source>
        <dbReference type="EMBL" id="KAF6197944.1"/>
    </source>
</evidence>
<gene>
    <name evidence="2" type="ORF">GE061_007687</name>
</gene>
<keyword evidence="3" id="KW-1185">Reference proteome</keyword>
<evidence type="ECO:0000256" key="1">
    <source>
        <dbReference type="SAM" id="MobiDB-lite"/>
    </source>
</evidence>
<evidence type="ECO:0000313" key="3">
    <source>
        <dbReference type="Proteomes" id="UP000466442"/>
    </source>
</evidence>
<organism evidence="2 3">
    <name type="scientific">Apolygus lucorum</name>
    <name type="common">Small green plant bug</name>
    <name type="synonym">Lygocoris lucorum</name>
    <dbReference type="NCBI Taxonomy" id="248454"/>
    <lineage>
        <taxon>Eukaryota</taxon>
        <taxon>Metazoa</taxon>
        <taxon>Ecdysozoa</taxon>
        <taxon>Arthropoda</taxon>
        <taxon>Hexapoda</taxon>
        <taxon>Insecta</taxon>
        <taxon>Pterygota</taxon>
        <taxon>Neoptera</taxon>
        <taxon>Paraneoptera</taxon>
        <taxon>Hemiptera</taxon>
        <taxon>Heteroptera</taxon>
        <taxon>Panheteroptera</taxon>
        <taxon>Cimicomorpha</taxon>
        <taxon>Miridae</taxon>
        <taxon>Mirini</taxon>
        <taxon>Apolygus</taxon>
    </lineage>
</organism>
<reference evidence="2" key="1">
    <citation type="journal article" date="2021" name="Mol. Ecol. Resour.">
        <title>Apolygus lucorum genome provides insights into omnivorousness and mesophyll feeding.</title>
        <authorList>
            <person name="Liu Y."/>
            <person name="Liu H."/>
            <person name="Wang H."/>
            <person name="Huang T."/>
            <person name="Liu B."/>
            <person name="Yang B."/>
            <person name="Yin L."/>
            <person name="Li B."/>
            <person name="Zhang Y."/>
            <person name="Zhang S."/>
            <person name="Jiang F."/>
            <person name="Zhang X."/>
            <person name="Ren Y."/>
            <person name="Wang B."/>
            <person name="Wang S."/>
            <person name="Lu Y."/>
            <person name="Wu K."/>
            <person name="Fan W."/>
            <person name="Wang G."/>
        </authorList>
    </citation>
    <scope>NUCLEOTIDE SEQUENCE</scope>
    <source>
        <strain evidence="2">12Hb</strain>
    </source>
</reference>
<protein>
    <submittedName>
        <fullName evidence="2">Uncharacterized protein</fullName>
    </submittedName>
</protein>
<comment type="caution">
    <text evidence="2">The sequence shown here is derived from an EMBL/GenBank/DDBJ whole genome shotgun (WGS) entry which is preliminary data.</text>
</comment>
<dbReference type="EMBL" id="WIXP02000016">
    <property type="protein sequence ID" value="KAF6197944.1"/>
    <property type="molecule type" value="Genomic_DNA"/>
</dbReference>
<feature type="compositionally biased region" description="Basic and acidic residues" evidence="1">
    <location>
        <begin position="120"/>
        <end position="139"/>
    </location>
</feature>